<dbReference type="RefSeq" id="WP_082216600.1">
    <property type="nucleotide sequence ID" value="NZ_FUZA01000006.1"/>
</dbReference>
<evidence type="ECO:0000313" key="2">
    <source>
        <dbReference type="EMBL" id="SKC09185.1"/>
    </source>
</evidence>
<gene>
    <name evidence="2" type="ORF">SAMN05660293_04083</name>
</gene>
<feature type="chain" id="PRO_5012504689" evidence="1">
    <location>
        <begin position="23"/>
        <end position="289"/>
    </location>
</feature>
<protein>
    <submittedName>
        <fullName evidence="2">Uncharacterized protein</fullName>
    </submittedName>
</protein>
<name>A0A1T5GL98_9BACT</name>
<evidence type="ECO:0000256" key="1">
    <source>
        <dbReference type="SAM" id="SignalP"/>
    </source>
</evidence>
<reference evidence="3" key="1">
    <citation type="submission" date="2017-02" db="EMBL/GenBank/DDBJ databases">
        <authorList>
            <person name="Varghese N."/>
            <person name="Submissions S."/>
        </authorList>
    </citation>
    <scope>NUCLEOTIDE SEQUENCE [LARGE SCALE GENOMIC DNA]</scope>
    <source>
        <strain evidence="3">DSM 22270</strain>
    </source>
</reference>
<organism evidence="2 3">
    <name type="scientific">Dyadobacter psychrophilus</name>
    <dbReference type="NCBI Taxonomy" id="651661"/>
    <lineage>
        <taxon>Bacteria</taxon>
        <taxon>Pseudomonadati</taxon>
        <taxon>Bacteroidota</taxon>
        <taxon>Cytophagia</taxon>
        <taxon>Cytophagales</taxon>
        <taxon>Spirosomataceae</taxon>
        <taxon>Dyadobacter</taxon>
    </lineage>
</organism>
<accession>A0A1T5GL98</accession>
<dbReference type="CDD" id="cd12871">
    <property type="entry name" value="Bacuni_01323_like"/>
    <property type="match status" value="1"/>
</dbReference>
<dbReference type="EMBL" id="FUZA01000006">
    <property type="protein sequence ID" value="SKC09185.1"/>
    <property type="molecule type" value="Genomic_DNA"/>
</dbReference>
<evidence type="ECO:0000313" key="3">
    <source>
        <dbReference type="Proteomes" id="UP000190897"/>
    </source>
</evidence>
<dbReference type="Proteomes" id="UP000190897">
    <property type="component" value="Unassembled WGS sequence"/>
</dbReference>
<keyword evidence="3" id="KW-1185">Reference proteome</keyword>
<feature type="signal peptide" evidence="1">
    <location>
        <begin position="1"/>
        <end position="22"/>
    </location>
</feature>
<sequence>MLNKTHFFKTTLFLSLAIGSLACQNDNPVDPMPSDAASVSAARLGSEIDSPNFPQVHKLTKHGQATLSYDNDGRLLKVITPARGGLAIETDYTYSPGKIRAFTHQGKVKLRDESFMLDASGRCKESAEVITVVNNNVPLTYLREWKYDYNQKGQLWHFQNKNSCVGGYGYMYNADGDVTSAGEITGIGNSIVTNIGYTPAGGDPIMNDKYPLNVIGVNEHDAYLRIFGKPGKHLVTLVTKPGSLDGDYYNYTLDADGYVTQRKQYKLIGSSLVDTKSYAYVTANIGMPF</sequence>
<dbReference type="PROSITE" id="PS51257">
    <property type="entry name" value="PROKAR_LIPOPROTEIN"/>
    <property type="match status" value="1"/>
</dbReference>
<keyword evidence="1" id="KW-0732">Signal</keyword>
<proteinExistence type="predicted"/>
<dbReference type="OrthoDB" id="944916at2"/>
<dbReference type="AlphaFoldDB" id="A0A1T5GL98"/>
<dbReference type="Gene3D" id="2.180.10.10">
    <property type="entry name" value="RHS repeat-associated core"/>
    <property type="match status" value="1"/>
</dbReference>